<evidence type="ECO:0000313" key="2">
    <source>
        <dbReference type="Proteomes" id="UP000051530"/>
    </source>
</evidence>
<organism evidence="1 2">
    <name type="scientific">Pseudoloma neurophilia</name>
    <dbReference type="NCBI Taxonomy" id="146866"/>
    <lineage>
        <taxon>Eukaryota</taxon>
        <taxon>Fungi</taxon>
        <taxon>Fungi incertae sedis</taxon>
        <taxon>Microsporidia</taxon>
        <taxon>Pseudoloma</taxon>
    </lineage>
</organism>
<feature type="non-terminal residue" evidence="1">
    <location>
        <position position="69"/>
    </location>
</feature>
<accession>A0A0R0LS55</accession>
<evidence type="ECO:0000313" key="1">
    <source>
        <dbReference type="EMBL" id="KRH92300.1"/>
    </source>
</evidence>
<name>A0A0R0LS55_9MICR</name>
<reference evidence="1 2" key="1">
    <citation type="submission" date="2015-07" db="EMBL/GenBank/DDBJ databases">
        <title>The genome of Pseudoloma neurophilia, a relevant intracellular parasite of the zebrafish.</title>
        <authorList>
            <person name="Ndikumana S."/>
            <person name="Pelin A."/>
            <person name="Sanders J."/>
            <person name="Corradi N."/>
        </authorList>
    </citation>
    <scope>NUCLEOTIDE SEQUENCE [LARGE SCALE GENOMIC DNA]</scope>
    <source>
        <strain evidence="1 2">MK1</strain>
    </source>
</reference>
<comment type="caution">
    <text evidence="1">The sequence shown here is derived from an EMBL/GenBank/DDBJ whole genome shotgun (WGS) entry which is preliminary data.</text>
</comment>
<dbReference type="AlphaFoldDB" id="A0A0R0LS55"/>
<dbReference type="Proteomes" id="UP000051530">
    <property type="component" value="Unassembled WGS sequence"/>
</dbReference>
<protein>
    <submittedName>
        <fullName evidence="1">Uncharacterized protein</fullName>
    </submittedName>
</protein>
<sequence>MKVSLQKNMQFGQIFQIEKDILDENIIRLQVYGHLKPKHLPVPTEKHLFKTINRLIEQNIKKSIQKDEI</sequence>
<keyword evidence="2" id="KW-1185">Reference proteome</keyword>
<proteinExistence type="predicted"/>
<dbReference type="EMBL" id="LGUB01001035">
    <property type="protein sequence ID" value="KRH92300.1"/>
    <property type="molecule type" value="Genomic_DNA"/>
</dbReference>
<dbReference type="VEuPathDB" id="MicrosporidiaDB:M153_7968000208"/>
<gene>
    <name evidence="1" type="ORF">M153_7968000208</name>
</gene>